<sequence length="313" mass="32852">MTPITVALLATTSMFQVPPDRSMMAPGRQLQAPAHHPSVAIVEAPLRNHQISLEDMSDEVYGIPSAVQAHVPSVRHGHIHLRSPISASPGSNANGSGQEDLAPSSTTTLSTSSMTPHHSVVSAPTAFDNSGGSASPVMANTSRGSTNGSNVTQGENDVTSPSFHTWTTTTSDDASELTSGTAFSNSLILSAVAEVASLLLMASLLRHATSGYLSQSQRCPTKTSNRCFNANGLLKATAAPSQSTTGPPESSPDFICLVQDQWPCRVAQPPCRLSADSSERKASVSGMLNLVRSRFSMGCPRPSRLNLTHMAAY</sequence>
<gene>
    <name evidence="2" type="ORF">B0T14DRAFT_272457</name>
</gene>
<feature type="compositionally biased region" description="Low complexity" evidence="1">
    <location>
        <begin position="86"/>
        <end position="97"/>
    </location>
</feature>
<feature type="compositionally biased region" description="Polar residues" evidence="1">
    <location>
        <begin position="127"/>
        <end position="158"/>
    </location>
</feature>
<dbReference type="AlphaFoldDB" id="A0AA39WLC6"/>
<keyword evidence="3" id="KW-1185">Reference proteome</keyword>
<evidence type="ECO:0000313" key="3">
    <source>
        <dbReference type="Proteomes" id="UP001175000"/>
    </source>
</evidence>
<dbReference type="EMBL" id="JAULSU010000005">
    <property type="protein sequence ID" value="KAK0617538.1"/>
    <property type="molecule type" value="Genomic_DNA"/>
</dbReference>
<protein>
    <submittedName>
        <fullName evidence="2">Uncharacterized protein</fullName>
    </submittedName>
</protein>
<evidence type="ECO:0000256" key="1">
    <source>
        <dbReference type="SAM" id="MobiDB-lite"/>
    </source>
</evidence>
<name>A0AA39WLC6_9PEZI</name>
<proteinExistence type="predicted"/>
<feature type="region of interest" description="Disordered" evidence="1">
    <location>
        <begin position="81"/>
        <end position="176"/>
    </location>
</feature>
<dbReference type="Proteomes" id="UP001175000">
    <property type="component" value="Unassembled WGS sequence"/>
</dbReference>
<feature type="compositionally biased region" description="Low complexity" evidence="1">
    <location>
        <begin position="104"/>
        <end position="115"/>
    </location>
</feature>
<accession>A0AA39WLC6</accession>
<organism evidence="2 3">
    <name type="scientific">Immersiella caudata</name>
    <dbReference type="NCBI Taxonomy" id="314043"/>
    <lineage>
        <taxon>Eukaryota</taxon>
        <taxon>Fungi</taxon>
        <taxon>Dikarya</taxon>
        <taxon>Ascomycota</taxon>
        <taxon>Pezizomycotina</taxon>
        <taxon>Sordariomycetes</taxon>
        <taxon>Sordariomycetidae</taxon>
        <taxon>Sordariales</taxon>
        <taxon>Lasiosphaeriaceae</taxon>
        <taxon>Immersiella</taxon>
    </lineage>
</organism>
<reference evidence="2" key="1">
    <citation type="submission" date="2023-06" db="EMBL/GenBank/DDBJ databases">
        <title>Genome-scale phylogeny and comparative genomics of the fungal order Sordariales.</title>
        <authorList>
            <consortium name="Lawrence Berkeley National Laboratory"/>
            <person name="Hensen N."/>
            <person name="Bonometti L."/>
            <person name="Westerberg I."/>
            <person name="Brannstrom I.O."/>
            <person name="Guillou S."/>
            <person name="Cros-Aarteil S."/>
            <person name="Calhoun S."/>
            <person name="Haridas S."/>
            <person name="Kuo A."/>
            <person name="Mondo S."/>
            <person name="Pangilinan J."/>
            <person name="Riley R."/>
            <person name="Labutti K."/>
            <person name="Andreopoulos B."/>
            <person name="Lipzen A."/>
            <person name="Chen C."/>
            <person name="Yanf M."/>
            <person name="Daum C."/>
            <person name="Ng V."/>
            <person name="Clum A."/>
            <person name="Steindorff A."/>
            <person name="Ohm R."/>
            <person name="Martin F."/>
            <person name="Silar P."/>
            <person name="Natvig D."/>
            <person name="Lalanne C."/>
            <person name="Gautier V."/>
            <person name="Ament-Velasquez S.L."/>
            <person name="Kruys A."/>
            <person name="Hutchinson M.I."/>
            <person name="Powell A.J."/>
            <person name="Barry K."/>
            <person name="Miller A.N."/>
            <person name="Grigoriev I.V."/>
            <person name="Debuchy R."/>
            <person name="Gladieux P."/>
            <person name="Thoren M.H."/>
            <person name="Johannesson H."/>
        </authorList>
    </citation>
    <scope>NUCLEOTIDE SEQUENCE</scope>
    <source>
        <strain evidence="2">CBS 606.72</strain>
    </source>
</reference>
<evidence type="ECO:0000313" key="2">
    <source>
        <dbReference type="EMBL" id="KAK0617538.1"/>
    </source>
</evidence>
<comment type="caution">
    <text evidence="2">The sequence shown here is derived from an EMBL/GenBank/DDBJ whole genome shotgun (WGS) entry which is preliminary data.</text>
</comment>
<feature type="compositionally biased region" description="Low complexity" evidence="1">
    <location>
        <begin position="159"/>
        <end position="171"/>
    </location>
</feature>